<accession>A0A379ZY33</accession>
<dbReference type="AlphaFoldDB" id="A0A379ZY33"/>
<sequence length="123" mass="14301">MELCAFNPASYYIVLFISVSMGINVHEFSSTLANEKLHKQAVDRELIKINQQKNLNKEKLKANPNKQFLEQLVQQDIDKRNEILEHLRQRSSRLDSKALEAKEKAKEQEAKTQEAESKAKQNY</sequence>
<feature type="region of interest" description="Disordered" evidence="1">
    <location>
        <begin position="94"/>
        <end position="123"/>
    </location>
</feature>
<evidence type="ECO:0000256" key="1">
    <source>
        <dbReference type="SAM" id="MobiDB-lite"/>
    </source>
</evidence>
<reference evidence="2 3" key="1">
    <citation type="submission" date="2018-06" db="EMBL/GenBank/DDBJ databases">
        <authorList>
            <consortium name="Pathogen Informatics"/>
            <person name="Doyle S."/>
        </authorList>
    </citation>
    <scope>NUCLEOTIDE SEQUENCE [LARGE SCALE GENOMIC DNA]</scope>
    <source>
        <strain evidence="2 3">NCTC11544</strain>
    </source>
</reference>
<name>A0A379ZY33_9GAMM</name>
<protein>
    <submittedName>
        <fullName evidence="2">Uncharacterized protein</fullName>
    </submittedName>
</protein>
<proteinExistence type="predicted"/>
<evidence type="ECO:0000313" key="2">
    <source>
        <dbReference type="EMBL" id="SUI70467.1"/>
    </source>
</evidence>
<evidence type="ECO:0000313" key="3">
    <source>
        <dbReference type="Proteomes" id="UP000255529"/>
    </source>
</evidence>
<gene>
    <name evidence="2" type="ORF">NCTC11544_03159</name>
</gene>
<organism evidence="2 3">
    <name type="scientific">Serratia quinivorans</name>
    <dbReference type="NCBI Taxonomy" id="137545"/>
    <lineage>
        <taxon>Bacteria</taxon>
        <taxon>Pseudomonadati</taxon>
        <taxon>Pseudomonadota</taxon>
        <taxon>Gammaproteobacteria</taxon>
        <taxon>Enterobacterales</taxon>
        <taxon>Yersiniaceae</taxon>
        <taxon>Serratia</taxon>
    </lineage>
</organism>
<dbReference type="Proteomes" id="UP000255529">
    <property type="component" value="Unassembled WGS sequence"/>
</dbReference>
<dbReference type="EMBL" id="UGYN01000002">
    <property type="protein sequence ID" value="SUI70467.1"/>
    <property type="molecule type" value="Genomic_DNA"/>
</dbReference>